<organism evidence="1 2">
    <name type="scientific">Cotesia glomerata</name>
    <name type="common">Lepidopteran parasitic wasp</name>
    <name type="synonym">Apanteles glomeratus</name>
    <dbReference type="NCBI Taxonomy" id="32391"/>
    <lineage>
        <taxon>Eukaryota</taxon>
        <taxon>Metazoa</taxon>
        <taxon>Ecdysozoa</taxon>
        <taxon>Arthropoda</taxon>
        <taxon>Hexapoda</taxon>
        <taxon>Insecta</taxon>
        <taxon>Pterygota</taxon>
        <taxon>Neoptera</taxon>
        <taxon>Endopterygota</taxon>
        <taxon>Hymenoptera</taxon>
        <taxon>Apocrita</taxon>
        <taxon>Ichneumonoidea</taxon>
        <taxon>Braconidae</taxon>
        <taxon>Microgastrinae</taxon>
        <taxon>Cotesia</taxon>
    </lineage>
</organism>
<dbReference type="AlphaFoldDB" id="A0AAV7IFP1"/>
<evidence type="ECO:0000313" key="2">
    <source>
        <dbReference type="Proteomes" id="UP000826195"/>
    </source>
</evidence>
<protein>
    <submittedName>
        <fullName evidence="1">Uncharacterized protein</fullName>
    </submittedName>
</protein>
<sequence>MSEKITCLSKHFLQHRVLLSELDSLADFSKTKNGSADCGHKYIDRGLSWLEPWTLELLVYLVANSNILETAAPALVHQIKEPRCREW</sequence>
<comment type="caution">
    <text evidence="1">The sequence shown here is derived from an EMBL/GenBank/DDBJ whole genome shotgun (WGS) entry which is preliminary data.</text>
</comment>
<dbReference type="Proteomes" id="UP000826195">
    <property type="component" value="Unassembled WGS sequence"/>
</dbReference>
<accession>A0AAV7IFP1</accession>
<dbReference type="EMBL" id="JAHXZJ010001864">
    <property type="protein sequence ID" value="KAH0550483.1"/>
    <property type="molecule type" value="Genomic_DNA"/>
</dbReference>
<reference evidence="1 2" key="1">
    <citation type="journal article" date="2021" name="J. Hered.">
        <title>A chromosome-level genome assembly of the parasitoid wasp, Cotesia glomerata (Hymenoptera: Braconidae).</title>
        <authorList>
            <person name="Pinto B.J."/>
            <person name="Weis J.J."/>
            <person name="Gamble T."/>
            <person name="Ode P.J."/>
            <person name="Paul R."/>
            <person name="Zaspel J.M."/>
        </authorList>
    </citation>
    <scope>NUCLEOTIDE SEQUENCE [LARGE SCALE GENOMIC DNA]</scope>
    <source>
        <strain evidence="1">CgM1</strain>
    </source>
</reference>
<name>A0AAV7IFP1_COTGL</name>
<evidence type="ECO:0000313" key="1">
    <source>
        <dbReference type="EMBL" id="KAH0550483.1"/>
    </source>
</evidence>
<proteinExistence type="predicted"/>
<keyword evidence="2" id="KW-1185">Reference proteome</keyword>
<gene>
    <name evidence="1" type="ORF">KQX54_019666</name>
</gene>